<protein>
    <recommendedName>
        <fullName evidence="15">Mitochondrial import receptor subunit TOM20</fullName>
    </recommendedName>
</protein>
<dbReference type="SUPFAM" id="SSF47157">
    <property type="entry name" value="Mitochondrial import receptor subunit Tom20"/>
    <property type="match status" value="1"/>
</dbReference>
<dbReference type="InterPro" id="IPR002056">
    <property type="entry name" value="MAS20"/>
</dbReference>
<dbReference type="PRINTS" id="PR00351">
    <property type="entry name" value="OM20RECEPTOR"/>
</dbReference>
<reference evidence="13" key="1">
    <citation type="submission" date="2021-12" db="EMBL/GenBank/DDBJ databases">
        <authorList>
            <person name="King R."/>
        </authorList>
    </citation>
    <scope>NUCLEOTIDE SEQUENCE</scope>
</reference>
<dbReference type="AlphaFoldDB" id="A0A9P0F9C4"/>
<keyword evidence="4 12" id="KW-0812">Transmembrane</keyword>
<evidence type="ECO:0000256" key="12">
    <source>
        <dbReference type="SAM" id="Phobius"/>
    </source>
</evidence>
<sequence length="153" mass="16977">MTMVSKTALGIAAGICGTVFIGYCLYFDSQRRKDPNFKKKLRERRKAAKNSSSTHAGKTPLPDLKDSEAVSKFFIQEVKTGEESLGRGEVAEAVEHLCNAIAVCGQPSNLLQVLQQTIPPEVYRMILFRLPEVSQNIIQQQSMNMNSPSMDPE</sequence>
<evidence type="ECO:0000256" key="6">
    <source>
        <dbReference type="ARBA" id="ARBA00022927"/>
    </source>
</evidence>
<dbReference type="GO" id="GO:0030150">
    <property type="term" value="P:protein import into mitochondrial matrix"/>
    <property type="evidence" value="ECO:0007669"/>
    <property type="project" value="TreeGrafter"/>
</dbReference>
<evidence type="ECO:0000256" key="4">
    <source>
        <dbReference type="ARBA" id="ARBA00022692"/>
    </source>
</evidence>
<feature type="region of interest" description="Disordered" evidence="11">
    <location>
        <begin position="42"/>
        <end position="64"/>
    </location>
</feature>
<evidence type="ECO:0000256" key="7">
    <source>
        <dbReference type="ARBA" id="ARBA00022989"/>
    </source>
</evidence>
<dbReference type="Pfam" id="PF02064">
    <property type="entry name" value="MAS20"/>
    <property type="match status" value="1"/>
</dbReference>
<dbReference type="Gene3D" id="1.20.960.10">
    <property type="entry name" value="Mitochondrial outer membrane translocase complex, subunit Tom20 domain"/>
    <property type="match status" value="1"/>
</dbReference>
<evidence type="ECO:0000313" key="13">
    <source>
        <dbReference type="EMBL" id="CAH0393569.1"/>
    </source>
</evidence>
<dbReference type="GO" id="GO:0006605">
    <property type="term" value="P:protein targeting"/>
    <property type="evidence" value="ECO:0007669"/>
    <property type="project" value="InterPro"/>
</dbReference>
<organism evidence="13 14">
    <name type="scientific">Bemisia tabaci</name>
    <name type="common">Sweetpotato whitefly</name>
    <name type="synonym">Aleurodes tabaci</name>
    <dbReference type="NCBI Taxonomy" id="7038"/>
    <lineage>
        <taxon>Eukaryota</taxon>
        <taxon>Metazoa</taxon>
        <taxon>Ecdysozoa</taxon>
        <taxon>Arthropoda</taxon>
        <taxon>Hexapoda</taxon>
        <taxon>Insecta</taxon>
        <taxon>Pterygota</taxon>
        <taxon>Neoptera</taxon>
        <taxon>Paraneoptera</taxon>
        <taxon>Hemiptera</taxon>
        <taxon>Sternorrhyncha</taxon>
        <taxon>Aleyrodoidea</taxon>
        <taxon>Aleyrodidae</taxon>
        <taxon>Aleyrodinae</taxon>
        <taxon>Bemisia</taxon>
    </lineage>
</organism>
<dbReference type="InterPro" id="IPR022422">
    <property type="entry name" value="MAS20_rcpt_metazoan"/>
</dbReference>
<evidence type="ECO:0000256" key="3">
    <source>
        <dbReference type="ARBA" id="ARBA00022448"/>
    </source>
</evidence>
<accession>A0A9P0F9C4</accession>
<dbReference type="GO" id="GO:0008320">
    <property type="term" value="F:protein transmembrane transporter activity"/>
    <property type="evidence" value="ECO:0007669"/>
    <property type="project" value="TreeGrafter"/>
</dbReference>
<evidence type="ECO:0000256" key="11">
    <source>
        <dbReference type="SAM" id="MobiDB-lite"/>
    </source>
</evidence>
<evidence type="ECO:0000256" key="5">
    <source>
        <dbReference type="ARBA" id="ARBA00022787"/>
    </source>
</evidence>
<keyword evidence="9 10" id="KW-0472">Membrane</keyword>
<keyword evidence="14" id="KW-1185">Reference proteome</keyword>
<keyword evidence="5 10" id="KW-1000">Mitochondrion outer membrane</keyword>
<dbReference type="KEGG" id="btab:109032073"/>
<dbReference type="GO" id="GO:0006886">
    <property type="term" value="P:intracellular protein transport"/>
    <property type="evidence" value="ECO:0007669"/>
    <property type="project" value="InterPro"/>
</dbReference>
<evidence type="ECO:0000256" key="9">
    <source>
        <dbReference type="ARBA" id="ARBA00023136"/>
    </source>
</evidence>
<keyword evidence="3" id="KW-0813">Transport</keyword>
<proteinExistence type="inferred from homology"/>
<dbReference type="PIRSF" id="PIRSF037707">
    <property type="entry name" value="MAS20_rcpt"/>
    <property type="match status" value="1"/>
</dbReference>
<keyword evidence="8 10" id="KW-0496">Mitochondrion</keyword>
<comment type="subcellular location">
    <subcellularLocation>
        <location evidence="1">Mitochondrion outer membrane</location>
        <topology evidence="1">Single-pass membrane protein</topology>
    </subcellularLocation>
</comment>
<dbReference type="GO" id="GO:0016031">
    <property type="term" value="P:tRNA import into mitochondrion"/>
    <property type="evidence" value="ECO:0007669"/>
    <property type="project" value="TreeGrafter"/>
</dbReference>
<evidence type="ECO:0000256" key="2">
    <source>
        <dbReference type="ARBA" id="ARBA00005792"/>
    </source>
</evidence>
<dbReference type="InterPro" id="IPR023392">
    <property type="entry name" value="Tom20_dom_sf"/>
</dbReference>
<evidence type="ECO:0000313" key="14">
    <source>
        <dbReference type="Proteomes" id="UP001152759"/>
    </source>
</evidence>
<gene>
    <name evidence="13" type="ORF">BEMITA_LOCUS11952</name>
</gene>
<dbReference type="Proteomes" id="UP001152759">
    <property type="component" value="Chromosome 7"/>
</dbReference>
<evidence type="ECO:0008006" key="15">
    <source>
        <dbReference type="Google" id="ProtNLM"/>
    </source>
</evidence>
<evidence type="ECO:0000256" key="1">
    <source>
        <dbReference type="ARBA" id="ARBA00004572"/>
    </source>
</evidence>
<dbReference type="PANTHER" id="PTHR12430">
    <property type="entry name" value="MITOCHONDRIAL IMPORT RECEPTOR SUBUNIT TOM20"/>
    <property type="match status" value="1"/>
</dbReference>
<dbReference type="GO" id="GO:0030943">
    <property type="term" value="F:mitochondrion targeting sequence binding"/>
    <property type="evidence" value="ECO:0007669"/>
    <property type="project" value="TreeGrafter"/>
</dbReference>
<dbReference type="GO" id="GO:0005742">
    <property type="term" value="C:mitochondrial outer membrane translocase complex"/>
    <property type="evidence" value="ECO:0007669"/>
    <property type="project" value="UniProtKB-UniRule"/>
</dbReference>
<dbReference type="PANTHER" id="PTHR12430:SF0">
    <property type="entry name" value="TRANSLOCASE OF OUTER MITOCHONDRIAL MEMBRANE 20"/>
    <property type="match status" value="1"/>
</dbReference>
<dbReference type="EMBL" id="OU963868">
    <property type="protein sequence ID" value="CAH0393569.1"/>
    <property type="molecule type" value="Genomic_DNA"/>
</dbReference>
<keyword evidence="7 12" id="KW-1133">Transmembrane helix</keyword>
<comment type="similarity">
    <text evidence="2 10">Belongs to the Tom20 family.</text>
</comment>
<dbReference type="PRINTS" id="PR01989">
    <property type="entry name" value="EUOM20RECPTR"/>
</dbReference>
<evidence type="ECO:0000256" key="8">
    <source>
        <dbReference type="ARBA" id="ARBA00023128"/>
    </source>
</evidence>
<evidence type="ECO:0000256" key="10">
    <source>
        <dbReference type="PIRNR" id="PIRNR037707"/>
    </source>
</evidence>
<name>A0A9P0F9C4_BEMTA</name>
<feature type="transmembrane region" description="Helical" evidence="12">
    <location>
        <begin position="6"/>
        <end position="26"/>
    </location>
</feature>
<keyword evidence="6" id="KW-0653">Protein transport</keyword>